<reference evidence="1 2" key="1">
    <citation type="submission" date="2018-07" db="EMBL/GenBank/DDBJ databases">
        <title>The genomes of Aspergillus section Nigri reveals drivers in fungal speciation.</title>
        <authorList>
            <consortium name="DOE Joint Genome Institute"/>
            <person name="Vesth T.C."/>
            <person name="Nybo J."/>
            <person name="Theobald S."/>
            <person name="Brandl J."/>
            <person name="Frisvad J.C."/>
            <person name="Nielsen K.F."/>
            <person name="Lyhne E.K."/>
            <person name="Kogle M.E."/>
            <person name="Kuo A."/>
            <person name="Riley R."/>
            <person name="Clum A."/>
            <person name="Nolan M."/>
            <person name="Lipzen A."/>
            <person name="Salamov A."/>
            <person name="Henrissat B."/>
            <person name="Wiebenga A."/>
            <person name="De vries R.P."/>
            <person name="Grigoriev I.V."/>
            <person name="Mortensen U.H."/>
            <person name="Andersen M.R."/>
            <person name="Baker S.E."/>
        </authorList>
    </citation>
    <scope>NUCLEOTIDE SEQUENCE [LARGE SCALE GENOMIC DNA]</scope>
    <source>
        <strain evidence="1 2">CBS 139.54b</strain>
    </source>
</reference>
<evidence type="ECO:0000313" key="1">
    <source>
        <dbReference type="EMBL" id="RDH28387.1"/>
    </source>
</evidence>
<dbReference type="EMBL" id="KZ852077">
    <property type="protein sequence ID" value="RDH28387.1"/>
    <property type="molecule type" value="Genomic_DNA"/>
</dbReference>
<protein>
    <submittedName>
        <fullName evidence="1">Uncharacterized protein</fullName>
    </submittedName>
</protein>
<dbReference type="RefSeq" id="XP_026621409.1">
    <property type="nucleotide sequence ID" value="XM_026767932.1"/>
</dbReference>
<dbReference type="AlphaFoldDB" id="A0A3F3PN86"/>
<gene>
    <name evidence="1" type="ORF">BDQ94DRAFT_152261</name>
</gene>
<proteinExistence type="predicted"/>
<sequence length="52" mass="5753">MEAAWLRWNLVGNPSPGGFPGESPDAPRALRSQQAQPIRRLKCNYEFIPASA</sequence>
<evidence type="ECO:0000313" key="2">
    <source>
        <dbReference type="Proteomes" id="UP000253729"/>
    </source>
</evidence>
<keyword evidence="2" id="KW-1185">Reference proteome</keyword>
<name>A0A3F3PN86_9EURO</name>
<dbReference type="GeneID" id="38136288"/>
<dbReference type="Proteomes" id="UP000253729">
    <property type="component" value="Unassembled WGS sequence"/>
</dbReference>
<accession>A0A3F3PN86</accession>
<organism evidence="1 2">
    <name type="scientific">Aspergillus welwitschiae</name>
    <dbReference type="NCBI Taxonomy" id="1341132"/>
    <lineage>
        <taxon>Eukaryota</taxon>
        <taxon>Fungi</taxon>
        <taxon>Dikarya</taxon>
        <taxon>Ascomycota</taxon>
        <taxon>Pezizomycotina</taxon>
        <taxon>Eurotiomycetes</taxon>
        <taxon>Eurotiomycetidae</taxon>
        <taxon>Eurotiales</taxon>
        <taxon>Aspergillaceae</taxon>
        <taxon>Aspergillus</taxon>
        <taxon>Aspergillus subgen. Circumdati</taxon>
    </lineage>
</organism>